<feature type="domain" description="Toprim" evidence="7">
    <location>
        <begin position="2"/>
        <end position="157"/>
    </location>
</feature>
<keyword evidence="4 6" id="KW-0238">DNA-binding</keyword>
<dbReference type="Pfam" id="PF01751">
    <property type="entry name" value="Toprim"/>
    <property type="match status" value="1"/>
</dbReference>
<dbReference type="SMART" id="SM00437">
    <property type="entry name" value="TOP1Ac"/>
    <property type="match status" value="1"/>
</dbReference>
<dbReference type="GO" id="GO:0006281">
    <property type="term" value="P:DNA repair"/>
    <property type="evidence" value="ECO:0007669"/>
    <property type="project" value="TreeGrafter"/>
</dbReference>
<dbReference type="InterPro" id="IPR034144">
    <property type="entry name" value="TOPRIM_TopoIII"/>
</dbReference>
<dbReference type="CDD" id="cd00186">
    <property type="entry name" value="TOP1Ac"/>
    <property type="match status" value="1"/>
</dbReference>
<dbReference type="SMART" id="SM00493">
    <property type="entry name" value="TOPRIM"/>
    <property type="match status" value="1"/>
</dbReference>
<dbReference type="Pfam" id="PF01131">
    <property type="entry name" value="Topoisom_bac"/>
    <property type="match status" value="1"/>
</dbReference>
<dbReference type="PRINTS" id="PR00417">
    <property type="entry name" value="PRTPISMRASEI"/>
</dbReference>
<keyword evidence="5 6" id="KW-0413">Isomerase</keyword>
<dbReference type="OrthoDB" id="430051at2759"/>
<dbReference type="Proteomes" id="UP000268321">
    <property type="component" value="Unassembled WGS sequence"/>
</dbReference>
<dbReference type="InterPro" id="IPR023405">
    <property type="entry name" value="Topo_IA_core_domain"/>
</dbReference>
<proteinExistence type="inferred from homology"/>
<evidence type="ECO:0000256" key="6">
    <source>
        <dbReference type="RuleBase" id="RU362092"/>
    </source>
</evidence>
<dbReference type="EC" id="5.6.2.1" evidence="6"/>
<dbReference type="InterPro" id="IPR013824">
    <property type="entry name" value="Topo_IA_cen_sub1"/>
</dbReference>
<dbReference type="Gene3D" id="1.10.460.10">
    <property type="entry name" value="Topoisomerase I, domain 2"/>
    <property type="match status" value="1"/>
</dbReference>
<dbReference type="InterPro" id="IPR003602">
    <property type="entry name" value="Topo_IA_DNA-bd_dom"/>
</dbReference>
<accession>A0A4P9ZGC0</accession>
<dbReference type="GO" id="GO:0003917">
    <property type="term" value="F:DNA topoisomerase type I (single strand cut, ATP-independent) activity"/>
    <property type="evidence" value="ECO:0007669"/>
    <property type="project" value="UniProtKB-EC"/>
</dbReference>
<dbReference type="FunFam" id="1.10.290.10:FF:000001">
    <property type="entry name" value="DNA topoisomerase"/>
    <property type="match status" value="1"/>
</dbReference>
<dbReference type="InterPro" id="IPR013826">
    <property type="entry name" value="Topo_IA_cen_sub3"/>
</dbReference>
<reference evidence="10" key="1">
    <citation type="journal article" date="2018" name="Nat. Microbiol.">
        <title>Leveraging single-cell genomics to expand the fungal tree of life.</title>
        <authorList>
            <person name="Ahrendt S.R."/>
            <person name="Quandt C.A."/>
            <person name="Ciobanu D."/>
            <person name="Clum A."/>
            <person name="Salamov A."/>
            <person name="Andreopoulos B."/>
            <person name="Cheng J.F."/>
            <person name="Woyke T."/>
            <person name="Pelin A."/>
            <person name="Henrissat B."/>
            <person name="Reynolds N.K."/>
            <person name="Benny G.L."/>
            <person name="Smith M.E."/>
            <person name="James T.Y."/>
            <person name="Grigoriev I.V."/>
        </authorList>
    </citation>
    <scope>NUCLEOTIDE SEQUENCE [LARGE SCALE GENOMIC DNA]</scope>
    <source>
        <strain evidence="10">Baker2002</strain>
    </source>
</reference>
<dbReference type="GO" id="GO:0006265">
    <property type="term" value="P:DNA topological change"/>
    <property type="evidence" value="ECO:0007669"/>
    <property type="project" value="InterPro"/>
</dbReference>
<keyword evidence="10" id="KW-1185">Reference proteome</keyword>
<evidence type="ECO:0000259" key="8">
    <source>
        <dbReference type="PROSITE" id="PS52039"/>
    </source>
</evidence>
<dbReference type="PROSITE" id="PS00396">
    <property type="entry name" value="TOPO_IA_1"/>
    <property type="match status" value="1"/>
</dbReference>
<evidence type="ECO:0000256" key="4">
    <source>
        <dbReference type="ARBA" id="ARBA00023125"/>
    </source>
</evidence>
<dbReference type="FunFam" id="3.40.50.140:FF:000003">
    <property type="entry name" value="DNA topoisomerase"/>
    <property type="match status" value="1"/>
</dbReference>
<dbReference type="GO" id="GO:0005634">
    <property type="term" value="C:nucleus"/>
    <property type="evidence" value="ECO:0007669"/>
    <property type="project" value="TreeGrafter"/>
</dbReference>
<organism evidence="9 10">
    <name type="scientific">Metschnikowia bicuspidata</name>
    <dbReference type="NCBI Taxonomy" id="27322"/>
    <lineage>
        <taxon>Eukaryota</taxon>
        <taxon>Fungi</taxon>
        <taxon>Dikarya</taxon>
        <taxon>Ascomycota</taxon>
        <taxon>Saccharomycotina</taxon>
        <taxon>Pichiomycetes</taxon>
        <taxon>Metschnikowiaceae</taxon>
        <taxon>Metschnikowia</taxon>
    </lineage>
</organism>
<dbReference type="InterPro" id="IPR023406">
    <property type="entry name" value="Topo_IA_AS"/>
</dbReference>
<gene>
    <name evidence="9" type="ORF">METBISCDRAFT_14019</name>
</gene>
<dbReference type="InterPro" id="IPR013497">
    <property type="entry name" value="Topo_IA_cen"/>
</dbReference>
<dbReference type="GO" id="GO:0031422">
    <property type="term" value="C:RecQ family helicase-topoisomerase III complex"/>
    <property type="evidence" value="ECO:0007669"/>
    <property type="project" value="TreeGrafter"/>
</dbReference>
<evidence type="ECO:0000313" key="9">
    <source>
        <dbReference type="EMBL" id="RKP31452.1"/>
    </source>
</evidence>
<dbReference type="PANTHER" id="PTHR11390:SF21">
    <property type="entry name" value="DNA TOPOISOMERASE 3-ALPHA"/>
    <property type="match status" value="1"/>
</dbReference>
<dbReference type="EMBL" id="ML004441">
    <property type="protein sequence ID" value="RKP31452.1"/>
    <property type="molecule type" value="Genomic_DNA"/>
</dbReference>
<feature type="domain" description="Topo IA-type catalytic" evidence="8">
    <location>
        <begin position="171"/>
        <end position="601"/>
    </location>
</feature>
<dbReference type="PROSITE" id="PS52039">
    <property type="entry name" value="TOPO_IA_2"/>
    <property type="match status" value="1"/>
</dbReference>
<comment type="catalytic activity">
    <reaction evidence="1 6">
        <text>ATP-independent breakage of single-stranded DNA, followed by passage and rejoining.</text>
        <dbReference type="EC" id="5.6.2.1"/>
    </reaction>
</comment>
<dbReference type="SUPFAM" id="SSF56712">
    <property type="entry name" value="Prokaryotic type I DNA topoisomerase"/>
    <property type="match status" value="1"/>
</dbReference>
<dbReference type="InterPro" id="IPR000380">
    <property type="entry name" value="Topo_IA"/>
</dbReference>
<evidence type="ECO:0000256" key="2">
    <source>
        <dbReference type="ARBA" id="ARBA00009446"/>
    </source>
</evidence>
<name>A0A4P9ZGC0_9ASCO</name>
<evidence type="ECO:0000259" key="7">
    <source>
        <dbReference type="PROSITE" id="PS50880"/>
    </source>
</evidence>
<keyword evidence="3 6" id="KW-0799">Topoisomerase</keyword>
<dbReference type="InterPro" id="IPR003601">
    <property type="entry name" value="Topo_IA_2"/>
</dbReference>
<dbReference type="AlphaFoldDB" id="A0A4P9ZGC0"/>
<protein>
    <recommendedName>
        <fullName evidence="6">DNA topoisomerase</fullName>
        <ecNumber evidence="6">5.6.2.1</ecNumber>
    </recommendedName>
</protein>
<dbReference type="SMART" id="SM00436">
    <property type="entry name" value="TOP1Bc"/>
    <property type="match status" value="1"/>
</dbReference>
<dbReference type="InterPro" id="IPR006171">
    <property type="entry name" value="TOPRIM_dom"/>
</dbReference>
<dbReference type="PANTHER" id="PTHR11390">
    <property type="entry name" value="PROKARYOTIC DNA TOPOISOMERASE"/>
    <property type="match status" value="1"/>
</dbReference>
<dbReference type="GO" id="GO:0035825">
    <property type="term" value="P:homologous recombination"/>
    <property type="evidence" value="ECO:0007669"/>
    <property type="project" value="UniProtKB-ARBA"/>
</dbReference>
<dbReference type="PROSITE" id="PS50880">
    <property type="entry name" value="TOPRIM"/>
    <property type="match status" value="1"/>
</dbReference>
<comment type="similarity">
    <text evidence="2 6">Belongs to the type IA topoisomerase family.</text>
</comment>
<dbReference type="Gene3D" id="3.40.50.140">
    <property type="match status" value="1"/>
</dbReference>
<dbReference type="InterPro" id="IPR013825">
    <property type="entry name" value="Topo_IA_cen_sub2"/>
</dbReference>
<dbReference type="CDD" id="cd03362">
    <property type="entry name" value="TOPRIM_TopoIA_TopoIII"/>
    <property type="match status" value="1"/>
</dbReference>
<evidence type="ECO:0000256" key="1">
    <source>
        <dbReference type="ARBA" id="ARBA00000213"/>
    </source>
</evidence>
<evidence type="ECO:0000256" key="5">
    <source>
        <dbReference type="ARBA" id="ARBA00023235"/>
    </source>
</evidence>
<sequence>MKVLCVAEKNSIAKEVANILSGGSSRTRDSSWKFVKNYDFTYNFPNVGQCQVTMTAVSGHILGTDFGPEYAWGRCPPGRLFEAPLITKVTAEKDNRSQKIHDNIVKESRNADRLMIWTDCDREGEYIGWEIMQIALLKNLRLGAEGTWRAQFSHLEPAHIVNAAKNPKLLDMRLVEAVECRKEFDLRVGLSFTRLLTNVYKNKKLVGERDVVSYGTCQFPTLGFVVDRYLRVKNFTPEPFWGLNVVVEHNKEKVPFTWSRGNMFDKAFVSIIYLQLLLNPGGAKITHVSTSPTSHYRPFPLTTVELQKCFSLYFKISAKRALDAAEQLYTSGFISYPRTETDQFPASMDLKAYIAKQEQDLRWGAYAQKLNSKNAFRQPRAGKHDDKAHPPIYPVKYIKIESLLGDQQKVYEFVVRRYLACCSDDARGMKTTVKMEWGFEEFTATGTTVTERNFLDVYPYQNWKDTLMLPDFQKGQRANIYSAKIKEGKTAPPEYMTERELITLMDINGIGTDATIAEHIDKIIQRNYVSRQKMGTKEAFIPTLLGVALIQAFDAILKDRISLSKPFLRRALEALLQKIARGEVTRQDVVNQLLPMYKGAFTETNQQSAVLTETFTETNRRIEVGAL</sequence>
<dbReference type="Gene3D" id="2.70.20.10">
    <property type="entry name" value="Topoisomerase I, domain 3"/>
    <property type="match status" value="1"/>
</dbReference>
<evidence type="ECO:0000313" key="10">
    <source>
        <dbReference type="Proteomes" id="UP000268321"/>
    </source>
</evidence>
<dbReference type="Gene3D" id="1.10.290.10">
    <property type="entry name" value="Topoisomerase I, domain 4"/>
    <property type="match status" value="1"/>
</dbReference>
<evidence type="ECO:0000256" key="3">
    <source>
        <dbReference type="ARBA" id="ARBA00023029"/>
    </source>
</evidence>
<dbReference type="GO" id="GO:0003677">
    <property type="term" value="F:DNA binding"/>
    <property type="evidence" value="ECO:0007669"/>
    <property type="project" value="UniProtKB-KW"/>
</dbReference>
<comment type="function">
    <text evidence="6">Introduces a single-strand break via transesterification at a target site in duplex DNA. Releases the supercoiling and torsional tension of DNA introduced during the DNA replication and transcription by transiently cleaving and rejoining one strand of the DNA duplex. The scissile phosphodiester is attacked by the catalytic tyrosine of the enzyme, resulting in the formation of a DNA-(5'-phosphotyrosyl)-enzyme intermediate and the expulsion of a 3'-OH DNA strand.</text>
</comment>